<name>A0A422P3P9_TRYRA</name>
<keyword evidence="3 6" id="KW-0863">Zinc-finger</keyword>
<dbReference type="InterPro" id="IPR008271">
    <property type="entry name" value="Ser/Thr_kinase_AS"/>
</dbReference>
<dbReference type="GeneID" id="40324282"/>
<evidence type="ECO:0000256" key="4">
    <source>
        <dbReference type="ARBA" id="ARBA00022833"/>
    </source>
</evidence>
<dbReference type="InterPro" id="IPR011009">
    <property type="entry name" value="Kinase-like_dom_sf"/>
</dbReference>
<dbReference type="PROSITE" id="PS50178">
    <property type="entry name" value="ZF_FYVE"/>
    <property type="match status" value="1"/>
</dbReference>
<dbReference type="InterPro" id="IPR000306">
    <property type="entry name" value="Znf_FYVE"/>
</dbReference>
<organism evidence="11 12">
    <name type="scientific">Trypanosoma rangeli</name>
    <dbReference type="NCBI Taxonomy" id="5698"/>
    <lineage>
        <taxon>Eukaryota</taxon>
        <taxon>Discoba</taxon>
        <taxon>Euglenozoa</taxon>
        <taxon>Kinetoplastea</taxon>
        <taxon>Metakinetoplastina</taxon>
        <taxon>Trypanosomatida</taxon>
        <taxon>Trypanosomatidae</taxon>
        <taxon>Trypanosoma</taxon>
        <taxon>Herpetosoma</taxon>
    </lineage>
</organism>
<dbReference type="InterPro" id="IPR017441">
    <property type="entry name" value="Protein_kinase_ATP_BS"/>
</dbReference>
<dbReference type="GO" id="GO:0005524">
    <property type="term" value="F:ATP binding"/>
    <property type="evidence" value="ECO:0007669"/>
    <property type="project" value="UniProtKB-UniRule"/>
</dbReference>
<keyword evidence="1" id="KW-0479">Metal-binding</keyword>
<dbReference type="AlphaFoldDB" id="A0A422P3P9"/>
<dbReference type="Pfam" id="PF01363">
    <property type="entry name" value="FYVE"/>
    <property type="match status" value="1"/>
</dbReference>
<evidence type="ECO:0000256" key="7">
    <source>
        <dbReference type="PROSITE-ProRule" id="PRU10141"/>
    </source>
</evidence>
<keyword evidence="2 7" id="KW-0547">Nucleotide-binding</keyword>
<dbReference type="GO" id="GO:0004674">
    <property type="term" value="F:protein serine/threonine kinase activity"/>
    <property type="evidence" value="ECO:0007669"/>
    <property type="project" value="UniProtKB-KW"/>
</dbReference>
<dbReference type="RefSeq" id="XP_029242691.1">
    <property type="nucleotide sequence ID" value="XM_029377431.1"/>
</dbReference>
<proteinExistence type="inferred from homology"/>
<evidence type="ECO:0000313" key="11">
    <source>
        <dbReference type="EMBL" id="RNF12338.1"/>
    </source>
</evidence>
<dbReference type="SUPFAM" id="SSF56112">
    <property type="entry name" value="Protein kinase-like (PK-like)"/>
    <property type="match status" value="1"/>
</dbReference>
<dbReference type="VEuPathDB" id="TriTrypDB:TRSC58_06444"/>
<evidence type="ECO:0000256" key="6">
    <source>
        <dbReference type="PROSITE-ProRule" id="PRU00091"/>
    </source>
</evidence>
<dbReference type="Gene3D" id="3.30.40.10">
    <property type="entry name" value="Zinc/RING finger domain, C3HC4 (zinc finger)"/>
    <property type="match status" value="1"/>
</dbReference>
<evidence type="ECO:0000256" key="5">
    <source>
        <dbReference type="ARBA" id="ARBA00022840"/>
    </source>
</evidence>
<dbReference type="PROSITE" id="PS50011">
    <property type="entry name" value="PROTEIN_KINASE_DOM"/>
    <property type="match status" value="1"/>
</dbReference>
<keyword evidence="12" id="KW-1185">Reference proteome</keyword>
<dbReference type="Proteomes" id="UP000283634">
    <property type="component" value="Unassembled WGS sequence"/>
</dbReference>
<reference evidence="11 12" key="1">
    <citation type="journal article" date="2018" name="BMC Genomics">
        <title>Genomic comparison of Trypanosoma conorhini and Trypanosoma rangeli to Trypanosoma cruzi strains of high and low virulence.</title>
        <authorList>
            <person name="Bradwell K.R."/>
            <person name="Koparde V.N."/>
            <person name="Matveyev A.V."/>
            <person name="Serrano M.G."/>
            <person name="Alves J.M."/>
            <person name="Parikh H."/>
            <person name="Huang B."/>
            <person name="Lee V."/>
            <person name="Espinosa-Alvarez O."/>
            <person name="Ortiz P.A."/>
            <person name="Costa-Martins A.G."/>
            <person name="Teixeira M.M."/>
            <person name="Buck G.A."/>
        </authorList>
    </citation>
    <scope>NUCLEOTIDE SEQUENCE [LARGE SCALE GENOMIC DNA]</scope>
    <source>
        <strain evidence="11 12">AM80</strain>
    </source>
</reference>
<keyword evidence="4" id="KW-0862">Zinc</keyword>
<evidence type="ECO:0000259" key="10">
    <source>
        <dbReference type="PROSITE" id="PS50178"/>
    </source>
</evidence>
<feature type="domain" description="FYVE-type" evidence="10">
    <location>
        <begin position="19"/>
        <end position="70"/>
    </location>
</feature>
<dbReference type="PROSITE" id="PS00107">
    <property type="entry name" value="PROTEIN_KINASE_ATP"/>
    <property type="match status" value="1"/>
</dbReference>
<dbReference type="InterPro" id="IPR013083">
    <property type="entry name" value="Znf_RING/FYVE/PHD"/>
</dbReference>
<comment type="similarity">
    <text evidence="8">Belongs to the protein kinase superfamily.</text>
</comment>
<sequence length="496" mass="56127">MRQLRALVIPGVTWRDDSSTNACENRLCCKKFSMLFSKHHCRWCGRIFCNDCAPRTASYRGELLRCCNACRLPFIFRSIYDPASGRRDGAIADLIFSFLDNASINAFLQSCYTALSEFHVSGYEYYGCIQERFPSFFDGARIGKGVTGTVYKCEDRRRCEYPRVALKVITKSSTLTITAWRKIRTELEIMKDIDHPNVARLLEVFQTPLCLVIVMEAGDGGALKHAWEFVRTRHCDLEVFTANVVAQIAEGLDYLYRVKHIVHRDIKHDNIIVSRDFSKVMIIDFGLAEYIANEKRQLFVPCGTYGFASPENILAVVDHLRLFEASGSTMHRADMFSLGVVAYMLLSGVRPLRGKRFVELYREVRLGIRCVGPGWANISSSAKSLVEWLLKTSTNERATPKDVRSHPFIVNKAPLITEIVKKRNQELLITEQLEGNEWVYVVPSSSCGEPAWGEGVPGNSTHNGRFGSAPPLRCRMDCSAATNNNVRQSLIREKYA</sequence>
<feature type="domain" description="Protein kinase" evidence="9">
    <location>
        <begin position="136"/>
        <end position="409"/>
    </location>
</feature>
<dbReference type="InterPro" id="IPR000719">
    <property type="entry name" value="Prot_kinase_dom"/>
</dbReference>
<evidence type="ECO:0000313" key="12">
    <source>
        <dbReference type="Proteomes" id="UP000283634"/>
    </source>
</evidence>
<evidence type="ECO:0000256" key="8">
    <source>
        <dbReference type="RuleBase" id="RU000304"/>
    </source>
</evidence>
<dbReference type="PROSITE" id="PS00108">
    <property type="entry name" value="PROTEIN_KINASE_ST"/>
    <property type="match status" value="1"/>
</dbReference>
<feature type="binding site" evidence="7">
    <location>
        <position position="167"/>
    </location>
    <ligand>
        <name>ATP</name>
        <dbReference type="ChEBI" id="CHEBI:30616"/>
    </ligand>
</feature>
<evidence type="ECO:0000259" key="9">
    <source>
        <dbReference type="PROSITE" id="PS50011"/>
    </source>
</evidence>
<evidence type="ECO:0000256" key="3">
    <source>
        <dbReference type="ARBA" id="ARBA00022771"/>
    </source>
</evidence>
<keyword evidence="8" id="KW-0723">Serine/threonine-protein kinase</keyword>
<dbReference type="SMART" id="SM00064">
    <property type="entry name" value="FYVE"/>
    <property type="match status" value="1"/>
</dbReference>
<dbReference type="SUPFAM" id="SSF57903">
    <property type="entry name" value="FYVE/PHD zinc finger"/>
    <property type="match status" value="1"/>
</dbReference>
<dbReference type="GO" id="GO:0008270">
    <property type="term" value="F:zinc ion binding"/>
    <property type="evidence" value="ECO:0007669"/>
    <property type="project" value="UniProtKB-KW"/>
</dbReference>
<dbReference type="Gene3D" id="1.10.510.10">
    <property type="entry name" value="Transferase(Phosphotransferase) domain 1"/>
    <property type="match status" value="1"/>
</dbReference>
<dbReference type="PANTHER" id="PTHR24347">
    <property type="entry name" value="SERINE/THREONINE-PROTEIN KINASE"/>
    <property type="match status" value="1"/>
</dbReference>
<evidence type="ECO:0000256" key="1">
    <source>
        <dbReference type="ARBA" id="ARBA00022723"/>
    </source>
</evidence>
<dbReference type="OrthoDB" id="10252171at2759"/>
<dbReference type="InterPro" id="IPR017455">
    <property type="entry name" value="Znf_FYVE-rel"/>
</dbReference>
<dbReference type="EMBL" id="MKGL01000006">
    <property type="protein sequence ID" value="RNF12338.1"/>
    <property type="molecule type" value="Genomic_DNA"/>
</dbReference>
<dbReference type="OMA" id="PVCGYPF"/>
<keyword evidence="5 7" id="KW-0067">ATP-binding</keyword>
<keyword evidence="8" id="KW-0418">Kinase</keyword>
<dbReference type="InterPro" id="IPR011011">
    <property type="entry name" value="Znf_FYVE_PHD"/>
</dbReference>
<gene>
    <name evidence="11" type="ORF">TraAM80_00349</name>
</gene>
<evidence type="ECO:0000256" key="2">
    <source>
        <dbReference type="ARBA" id="ARBA00022741"/>
    </source>
</evidence>
<comment type="caution">
    <text evidence="11">The sequence shown here is derived from an EMBL/GenBank/DDBJ whole genome shotgun (WGS) entry which is preliminary data.</text>
</comment>
<dbReference type="SMART" id="SM00220">
    <property type="entry name" value="S_TKc"/>
    <property type="match status" value="1"/>
</dbReference>
<dbReference type="Pfam" id="PF00069">
    <property type="entry name" value="Pkinase"/>
    <property type="match status" value="1"/>
</dbReference>
<keyword evidence="11" id="KW-0808">Transferase</keyword>
<protein>
    <recommendedName>
        <fullName evidence="13">Protein kinase</fullName>
    </recommendedName>
</protein>
<accession>A0A422P3P9</accession>
<evidence type="ECO:0008006" key="13">
    <source>
        <dbReference type="Google" id="ProtNLM"/>
    </source>
</evidence>